<keyword evidence="3" id="KW-1185">Reference proteome</keyword>
<dbReference type="AlphaFoldDB" id="A0A7C9I144"/>
<dbReference type="EMBL" id="WQLB01000035">
    <property type="protein sequence ID" value="MVN88810.1"/>
    <property type="molecule type" value="Genomic_DNA"/>
</dbReference>
<evidence type="ECO:0000313" key="2">
    <source>
        <dbReference type="EMBL" id="MVN88810.1"/>
    </source>
</evidence>
<feature type="chain" id="PRO_5028966092" evidence="1">
    <location>
        <begin position="24"/>
        <end position="206"/>
    </location>
</feature>
<gene>
    <name evidence="2" type="ORF">GO986_18890</name>
</gene>
<proteinExistence type="predicted"/>
<feature type="signal peptide" evidence="1">
    <location>
        <begin position="1"/>
        <end position="23"/>
    </location>
</feature>
<name>A0A7C9I144_9DEIO</name>
<evidence type="ECO:0000256" key="1">
    <source>
        <dbReference type="SAM" id="SignalP"/>
    </source>
</evidence>
<dbReference type="RefSeq" id="WP_157460955.1">
    <property type="nucleotide sequence ID" value="NZ_WQLB01000035.1"/>
</dbReference>
<keyword evidence="1" id="KW-0732">Signal</keyword>
<evidence type="ECO:0000313" key="3">
    <source>
        <dbReference type="Proteomes" id="UP000483286"/>
    </source>
</evidence>
<accession>A0A7C9I144</accession>
<sequence>MPNPLTALLPLTLAALLASCGTARVPAPQATATAPALRALNDDICPSCGKPSHAVQAAWVWASEAGGLPELGQPTDLIEVKVPRPQDLTWARRAQVTVSGKWLHLSLDDTDAVSLPVACIQGWDEPRPAGLPALTVSLSGTASNVWLGGQVALSRPVDLLTASAAGDEVCAEEFGEGWHMLRANETADALPLGLFVSDLWASRARS</sequence>
<reference evidence="2 3" key="1">
    <citation type="submission" date="2019-12" db="EMBL/GenBank/DDBJ databases">
        <title>Deinococcus sp. HMF7620 Genome sequencing and assembly.</title>
        <authorList>
            <person name="Kang H."/>
            <person name="Kim H."/>
            <person name="Joh K."/>
        </authorList>
    </citation>
    <scope>NUCLEOTIDE SEQUENCE [LARGE SCALE GENOMIC DNA]</scope>
    <source>
        <strain evidence="2 3">HMF7620</strain>
    </source>
</reference>
<comment type="caution">
    <text evidence="2">The sequence shown here is derived from an EMBL/GenBank/DDBJ whole genome shotgun (WGS) entry which is preliminary data.</text>
</comment>
<dbReference type="Proteomes" id="UP000483286">
    <property type="component" value="Unassembled WGS sequence"/>
</dbReference>
<organism evidence="2 3">
    <name type="scientific">Deinococcus arboris</name>
    <dbReference type="NCBI Taxonomy" id="2682977"/>
    <lineage>
        <taxon>Bacteria</taxon>
        <taxon>Thermotogati</taxon>
        <taxon>Deinococcota</taxon>
        <taxon>Deinococci</taxon>
        <taxon>Deinococcales</taxon>
        <taxon>Deinococcaceae</taxon>
        <taxon>Deinococcus</taxon>
    </lineage>
</organism>
<protein>
    <submittedName>
        <fullName evidence="2">Uncharacterized protein</fullName>
    </submittedName>
</protein>